<name>A0ABR6BKL9_9PSEU</name>
<keyword evidence="4" id="KW-0547">Nucleotide-binding</keyword>
<dbReference type="EMBL" id="JACJID010000003">
    <property type="protein sequence ID" value="MBA8927440.1"/>
    <property type="molecule type" value="Genomic_DNA"/>
</dbReference>
<dbReference type="PROSITE" id="PS50011">
    <property type="entry name" value="PROTEIN_KINASE_DOM"/>
    <property type="match status" value="1"/>
</dbReference>
<evidence type="ECO:0000256" key="1">
    <source>
        <dbReference type="ARBA" id="ARBA00012513"/>
    </source>
</evidence>
<dbReference type="Gene3D" id="1.10.510.10">
    <property type="entry name" value="Transferase(Phosphotransferase) domain 1"/>
    <property type="match status" value="1"/>
</dbReference>
<comment type="caution">
    <text evidence="9">The sequence shown here is derived from an EMBL/GenBank/DDBJ whole genome shotgun (WGS) entry which is preliminary data.</text>
</comment>
<evidence type="ECO:0000256" key="6">
    <source>
        <dbReference type="ARBA" id="ARBA00022840"/>
    </source>
</evidence>
<reference evidence="9 10" key="1">
    <citation type="submission" date="2020-08" db="EMBL/GenBank/DDBJ databases">
        <title>Genomic Encyclopedia of Archaeal and Bacterial Type Strains, Phase II (KMG-II): from individual species to whole genera.</title>
        <authorList>
            <person name="Goeker M."/>
        </authorList>
    </citation>
    <scope>NUCLEOTIDE SEQUENCE [LARGE SCALE GENOMIC DNA]</scope>
    <source>
        <strain evidence="9 10">DSM 43850</strain>
    </source>
</reference>
<dbReference type="GO" id="GO:0004674">
    <property type="term" value="F:protein serine/threonine kinase activity"/>
    <property type="evidence" value="ECO:0007669"/>
    <property type="project" value="UniProtKB-KW"/>
</dbReference>
<dbReference type="InterPro" id="IPR011009">
    <property type="entry name" value="Kinase-like_dom_sf"/>
</dbReference>
<dbReference type="Gene3D" id="3.30.200.20">
    <property type="entry name" value="Phosphorylase Kinase, domain 1"/>
    <property type="match status" value="1"/>
</dbReference>
<feature type="domain" description="Protein kinase" evidence="8">
    <location>
        <begin position="12"/>
        <end position="266"/>
    </location>
</feature>
<evidence type="ECO:0000313" key="9">
    <source>
        <dbReference type="EMBL" id="MBA8927440.1"/>
    </source>
</evidence>
<organism evidence="9 10">
    <name type="scientific">Kutzneria viridogrisea</name>
    <dbReference type="NCBI Taxonomy" id="47990"/>
    <lineage>
        <taxon>Bacteria</taxon>
        <taxon>Bacillati</taxon>
        <taxon>Actinomycetota</taxon>
        <taxon>Actinomycetes</taxon>
        <taxon>Pseudonocardiales</taxon>
        <taxon>Pseudonocardiaceae</taxon>
        <taxon>Kutzneria</taxon>
    </lineage>
</organism>
<dbReference type="SUPFAM" id="SSF56112">
    <property type="entry name" value="Protein kinase-like (PK-like)"/>
    <property type="match status" value="1"/>
</dbReference>
<sequence>MRQEQDLLAGRYRLGALLGEGGVARVYRAVDVRLNRLVAVKLFRPTLDEVGRRRFAQEARVLGTLRHPGLVKLFDAGTDGDRAYLVMELVDGATLLDRLCDQPLGPAEVAELGATLAQALTYVHARGVVHRDVKPSNILLDSDGAPHLADFGFARAVDATAVSPTGQIVGTAAYLAPEQVRGEPVGPAADVYALGLVLLECLTGELEYEGPRVEAALARLTRPPRIPADLPAPLAAALVAMTRAEPEDRPSARSCATRLSDVAQRLTTRTGVLSVPQLRRRRTIAVAAIGALALAALLLAQPHGSEEQHSVEPQQNTTTATPQAYTPIPVVSPLEQAADTRTR</sequence>
<evidence type="ECO:0000259" key="8">
    <source>
        <dbReference type="PROSITE" id="PS50011"/>
    </source>
</evidence>
<protein>
    <recommendedName>
        <fullName evidence="1">non-specific serine/threonine protein kinase</fullName>
        <ecNumber evidence="1">2.7.11.1</ecNumber>
    </recommendedName>
</protein>
<dbReference type="PANTHER" id="PTHR43289">
    <property type="entry name" value="MITOGEN-ACTIVATED PROTEIN KINASE KINASE KINASE 20-RELATED"/>
    <property type="match status" value="1"/>
</dbReference>
<dbReference type="CDD" id="cd14014">
    <property type="entry name" value="STKc_PknB_like"/>
    <property type="match status" value="1"/>
</dbReference>
<dbReference type="Proteomes" id="UP000517916">
    <property type="component" value="Unassembled WGS sequence"/>
</dbReference>
<dbReference type="InterPro" id="IPR000719">
    <property type="entry name" value="Prot_kinase_dom"/>
</dbReference>
<dbReference type="RefSeq" id="WP_025355397.1">
    <property type="nucleotide sequence ID" value="NZ_BAAABQ010000056.1"/>
</dbReference>
<dbReference type="InterPro" id="IPR008271">
    <property type="entry name" value="Ser/Thr_kinase_AS"/>
</dbReference>
<evidence type="ECO:0000313" key="10">
    <source>
        <dbReference type="Proteomes" id="UP000517916"/>
    </source>
</evidence>
<evidence type="ECO:0000256" key="2">
    <source>
        <dbReference type="ARBA" id="ARBA00022527"/>
    </source>
</evidence>
<evidence type="ECO:0000256" key="4">
    <source>
        <dbReference type="ARBA" id="ARBA00022741"/>
    </source>
</evidence>
<gene>
    <name evidence="9" type="ORF">BC739_004646</name>
</gene>
<evidence type="ECO:0000256" key="5">
    <source>
        <dbReference type="ARBA" id="ARBA00022777"/>
    </source>
</evidence>
<dbReference type="Pfam" id="PF00069">
    <property type="entry name" value="Pkinase"/>
    <property type="match status" value="1"/>
</dbReference>
<keyword evidence="3" id="KW-0808">Transferase</keyword>
<evidence type="ECO:0000256" key="7">
    <source>
        <dbReference type="SAM" id="MobiDB-lite"/>
    </source>
</evidence>
<accession>A0ABR6BKL9</accession>
<keyword evidence="5 9" id="KW-0418">Kinase</keyword>
<keyword evidence="10" id="KW-1185">Reference proteome</keyword>
<feature type="region of interest" description="Disordered" evidence="7">
    <location>
        <begin position="305"/>
        <end position="343"/>
    </location>
</feature>
<keyword evidence="2 9" id="KW-0723">Serine/threonine-protein kinase</keyword>
<evidence type="ECO:0000256" key="3">
    <source>
        <dbReference type="ARBA" id="ARBA00022679"/>
    </source>
</evidence>
<proteinExistence type="predicted"/>
<dbReference type="EC" id="2.7.11.1" evidence="1"/>
<keyword evidence="6" id="KW-0067">ATP-binding</keyword>
<dbReference type="SMART" id="SM00220">
    <property type="entry name" value="S_TKc"/>
    <property type="match status" value="1"/>
</dbReference>
<dbReference type="PROSITE" id="PS00108">
    <property type="entry name" value="PROTEIN_KINASE_ST"/>
    <property type="match status" value="1"/>
</dbReference>
<feature type="compositionally biased region" description="Low complexity" evidence="7">
    <location>
        <begin position="313"/>
        <end position="327"/>
    </location>
</feature>
<dbReference type="PANTHER" id="PTHR43289:SF6">
    <property type="entry name" value="SERINE_THREONINE-PROTEIN KINASE NEKL-3"/>
    <property type="match status" value="1"/>
</dbReference>